<dbReference type="AlphaFoldDB" id="A0A9W9P893"/>
<evidence type="ECO:0000313" key="2">
    <source>
        <dbReference type="Proteomes" id="UP001150941"/>
    </source>
</evidence>
<dbReference type="GeneID" id="83200861"/>
<proteinExistence type="predicted"/>
<keyword evidence="2" id="KW-1185">Reference proteome</keyword>
<reference evidence="1" key="2">
    <citation type="journal article" date="2023" name="IMA Fungus">
        <title>Comparative genomic study of the Penicillium genus elucidates a diverse pangenome and 15 lateral gene transfer events.</title>
        <authorList>
            <person name="Petersen C."/>
            <person name="Sorensen T."/>
            <person name="Nielsen M.R."/>
            <person name="Sondergaard T.E."/>
            <person name="Sorensen J.L."/>
            <person name="Fitzpatrick D.A."/>
            <person name="Frisvad J.C."/>
            <person name="Nielsen K.L."/>
        </authorList>
    </citation>
    <scope>NUCLEOTIDE SEQUENCE</scope>
    <source>
        <strain evidence="1">IBT 19713</strain>
    </source>
</reference>
<protein>
    <recommendedName>
        <fullName evidence="3">F-box domain-containing protein</fullName>
    </recommendedName>
</protein>
<evidence type="ECO:0008006" key="3">
    <source>
        <dbReference type="Google" id="ProtNLM"/>
    </source>
</evidence>
<evidence type="ECO:0000313" key="1">
    <source>
        <dbReference type="EMBL" id="KAJ5239642.1"/>
    </source>
</evidence>
<dbReference type="EMBL" id="JAPQKS010000003">
    <property type="protein sequence ID" value="KAJ5239642.1"/>
    <property type="molecule type" value="Genomic_DNA"/>
</dbReference>
<organism evidence="1 2">
    <name type="scientific">Penicillium chermesinum</name>
    <dbReference type="NCBI Taxonomy" id="63820"/>
    <lineage>
        <taxon>Eukaryota</taxon>
        <taxon>Fungi</taxon>
        <taxon>Dikarya</taxon>
        <taxon>Ascomycota</taxon>
        <taxon>Pezizomycotina</taxon>
        <taxon>Eurotiomycetes</taxon>
        <taxon>Eurotiomycetidae</taxon>
        <taxon>Eurotiales</taxon>
        <taxon>Aspergillaceae</taxon>
        <taxon>Penicillium</taxon>
    </lineage>
</organism>
<accession>A0A9W9P893</accession>
<gene>
    <name evidence="1" type="ORF">N7468_004261</name>
</gene>
<dbReference type="OrthoDB" id="2125396at2759"/>
<dbReference type="SUPFAM" id="SSF52047">
    <property type="entry name" value="RNI-like"/>
    <property type="match status" value="1"/>
</dbReference>
<dbReference type="Gene3D" id="3.80.10.10">
    <property type="entry name" value="Ribonuclease Inhibitor"/>
    <property type="match status" value="1"/>
</dbReference>
<reference evidence="1" key="1">
    <citation type="submission" date="2022-11" db="EMBL/GenBank/DDBJ databases">
        <authorList>
            <person name="Petersen C."/>
        </authorList>
    </citation>
    <scope>NUCLEOTIDE SEQUENCE</scope>
    <source>
        <strain evidence="1">IBT 19713</strain>
    </source>
</reference>
<dbReference type="Proteomes" id="UP001150941">
    <property type="component" value="Unassembled WGS sequence"/>
</dbReference>
<dbReference type="InterPro" id="IPR032675">
    <property type="entry name" value="LRR_dom_sf"/>
</dbReference>
<sequence>MGSTVGLYLPTEIVVLIAEWANTLSLYSHDGQNQSPARARQKTMYNLCLVNHQWYSAAVGHLYAYPDFLAGSSFVKFAQTISPPSRFNKSKTDLGTLVYGLRLDHLVHESSNSLTSRLLGRVSKNLRHFTAPRASFGVNALASLAKCHNLTDLDLSLIGGKSISFPRLKKSIAGLPNLSRLILPTFLEITHTTPADGEWPRSLTHIIVGGHLDAGVMFHFDWPANLTKLTISGCKNLNESLLHELLSNKQLVHLPELEIWAGTQVIDYDLGTPVLFSMPALRSLTIPVQMLPIFQIVDHLLIRLRDQSLPLRVLKLNEMSFASDTKELADQLIYELLDGTLGNLWSLGIRREFMGPLGLDKESSAIDHYIMDHVEKATDEELDAIGLDEVGLYTF</sequence>
<dbReference type="RefSeq" id="XP_058332561.1">
    <property type="nucleotide sequence ID" value="XM_058473558.1"/>
</dbReference>
<name>A0A9W9P893_9EURO</name>
<comment type="caution">
    <text evidence="1">The sequence shown here is derived from an EMBL/GenBank/DDBJ whole genome shotgun (WGS) entry which is preliminary data.</text>
</comment>